<evidence type="ECO:0000256" key="1">
    <source>
        <dbReference type="ARBA" id="ARBA00007756"/>
    </source>
</evidence>
<dbReference type="GO" id="GO:0005764">
    <property type="term" value="C:lysosome"/>
    <property type="evidence" value="ECO:0007669"/>
    <property type="project" value="TreeGrafter"/>
</dbReference>
<dbReference type="AlphaFoldDB" id="A0A3M7QD38"/>
<dbReference type="EMBL" id="REGN01006484">
    <property type="protein sequence ID" value="RNA09290.1"/>
    <property type="molecule type" value="Genomic_DNA"/>
</dbReference>
<dbReference type="GO" id="GO:1990131">
    <property type="term" value="C:Gtr1-Gtr2 GTPase complex"/>
    <property type="evidence" value="ECO:0007669"/>
    <property type="project" value="TreeGrafter"/>
</dbReference>
<proteinExistence type="inferred from homology"/>
<dbReference type="GO" id="GO:0009267">
    <property type="term" value="P:cellular response to starvation"/>
    <property type="evidence" value="ECO:0007669"/>
    <property type="project" value="TreeGrafter"/>
</dbReference>
<protein>
    <submittedName>
        <fullName evidence="6">Ras-related GTP-binding C</fullName>
    </submittedName>
</protein>
<keyword evidence="7" id="KW-1185">Reference proteome</keyword>
<evidence type="ECO:0000313" key="7">
    <source>
        <dbReference type="Proteomes" id="UP000276133"/>
    </source>
</evidence>
<comment type="similarity">
    <text evidence="1 5">Belongs to the GTR/RAG GTP-binding protein family.</text>
</comment>
<evidence type="ECO:0000256" key="2">
    <source>
        <dbReference type="ARBA" id="ARBA00022741"/>
    </source>
</evidence>
<evidence type="ECO:0000256" key="3">
    <source>
        <dbReference type="ARBA" id="ARBA00023134"/>
    </source>
</evidence>
<evidence type="ECO:0000313" key="6">
    <source>
        <dbReference type="EMBL" id="RNA09290.1"/>
    </source>
</evidence>
<keyword evidence="3 5" id="KW-0342">GTP-binding</keyword>
<comment type="catalytic activity">
    <reaction evidence="4">
        <text>GTP + H2O = GDP + phosphate + H(+)</text>
        <dbReference type="Rhea" id="RHEA:19669"/>
        <dbReference type="ChEBI" id="CHEBI:15377"/>
        <dbReference type="ChEBI" id="CHEBI:15378"/>
        <dbReference type="ChEBI" id="CHEBI:37565"/>
        <dbReference type="ChEBI" id="CHEBI:43474"/>
        <dbReference type="ChEBI" id="CHEBI:58189"/>
    </reaction>
    <physiologicalReaction direction="left-to-right" evidence="4">
        <dbReference type="Rhea" id="RHEA:19670"/>
    </physiologicalReaction>
</comment>
<accession>A0A3M7QD38</accession>
<dbReference type="OrthoDB" id="26136at2759"/>
<name>A0A3M7QD38_BRAPC</name>
<dbReference type="PANTHER" id="PTHR11259:SF2">
    <property type="entry name" value="GH16429P"/>
    <property type="match status" value="1"/>
</dbReference>
<dbReference type="STRING" id="10195.A0A3M7QD38"/>
<reference evidence="6 7" key="1">
    <citation type="journal article" date="2018" name="Sci. Rep.">
        <title>Genomic signatures of local adaptation to the degree of environmental predictability in rotifers.</title>
        <authorList>
            <person name="Franch-Gras L."/>
            <person name="Hahn C."/>
            <person name="Garcia-Roger E.M."/>
            <person name="Carmona M.J."/>
            <person name="Serra M."/>
            <person name="Gomez A."/>
        </authorList>
    </citation>
    <scope>NUCLEOTIDE SEQUENCE [LARGE SCALE GENOMIC DNA]</scope>
    <source>
        <strain evidence="6">HYR1</strain>
    </source>
</reference>
<sequence length="237" mass="26737">MADQASIEQSMNKMMSSSVIEQTSSLSISSQNMLASSNAPIVDFSVGSMPANYGYDESFSKEDDEDDSNEESSQFKPRILIMGLRKSGKTSIKNVVFHKMEPNETLFLDPTTKTNLEDISCCSFITFQVYDCSGQIDLFSDPTCDYNALLKGCGSLIFVIDAQDEDQYLDAISCLAQTIFRGYVINRAIKFEVFIHKVDGFPDEKKMEIYNEIQQRATEMLIQQDSTETLIQKIYLK</sequence>
<comment type="caution">
    <text evidence="6">The sequence shown here is derived from an EMBL/GenBank/DDBJ whole genome shotgun (WGS) entry which is preliminary data.</text>
</comment>
<gene>
    <name evidence="6" type="ORF">BpHYR1_053739</name>
</gene>
<dbReference type="GO" id="GO:1904263">
    <property type="term" value="P:positive regulation of TORC1 signaling"/>
    <property type="evidence" value="ECO:0007669"/>
    <property type="project" value="TreeGrafter"/>
</dbReference>
<evidence type="ECO:0000256" key="5">
    <source>
        <dbReference type="RuleBase" id="RU367014"/>
    </source>
</evidence>
<evidence type="ECO:0000256" key="4">
    <source>
        <dbReference type="ARBA" id="ARBA00049117"/>
    </source>
</evidence>
<dbReference type="Gene3D" id="3.40.50.300">
    <property type="entry name" value="P-loop containing nucleotide triphosphate hydrolases"/>
    <property type="match status" value="1"/>
</dbReference>
<dbReference type="Proteomes" id="UP000276133">
    <property type="component" value="Unassembled WGS sequence"/>
</dbReference>
<keyword evidence="2 5" id="KW-0547">Nucleotide-binding</keyword>
<dbReference type="InterPro" id="IPR027417">
    <property type="entry name" value="P-loop_NTPase"/>
</dbReference>
<dbReference type="Pfam" id="PF04670">
    <property type="entry name" value="Gtr1_RagA"/>
    <property type="match status" value="1"/>
</dbReference>
<dbReference type="SUPFAM" id="SSF52540">
    <property type="entry name" value="P-loop containing nucleoside triphosphate hydrolases"/>
    <property type="match status" value="1"/>
</dbReference>
<dbReference type="GO" id="GO:0010507">
    <property type="term" value="P:negative regulation of autophagy"/>
    <property type="evidence" value="ECO:0007669"/>
    <property type="project" value="TreeGrafter"/>
</dbReference>
<dbReference type="GO" id="GO:0005634">
    <property type="term" value="C:nucleus"/>
    <property type="evidence" value="ECO:0007669"/>
    <property type="project" value="TreeGrafter"/>
</dbReference>
<dbReference type="PANTHER" id="PTHR11259">
    <property type="entry name" value="RAS-RELATED GTP BINDING RAG/GTR YEAST"/>
    <property type="match status" value="1"/>
</dbReference>
<dbReference type="GO" id="GO:0005525">
    <property type="term" value="F:GTP binding"/>
    <property type="evidence" value="ECO:0007669"/>
    <property type="project" value="UniProtKB-UniRule"/>
</dbReference>
<dbReference type="InterPro" id="IPR006762">
    <property type="entry name" value="Gtr1_RagA"/>
</dbReference>
<organism evidence="6 7">
    <name type="scientific">Brachionus plicatilis</name>
    <name type="common">Marine rotifer</name>
    <name type="synonym">Brachionus muelleri</name>
    <dbReference type="NCBI Taxonomy" id="10195"/>
    <lineage>
        <taxon>Eukaryota</taxon>
        <taxon>Metazoa</taxon>
        <taxon>Spiralia</taxon>
        <taxon>Gnathifera</taxon>
        <taxon>Rotifera</taxon>
        <taxon>Eurotatoria</taxon>
        <taxon>Monogononta</taxon>
        <taxon>Pseudotrocha</taxon>
        <taxon>Ploima</taxon>
        <taxon>Brachionidae</taxon>
        <taxon>Brachionus</taxon>
    </lineage>
</organism>
<dbReference type="GO" id="GO:0003924">
    <property type="term" value="F:GTPase activity"/>
    <property type="evidence" value="ECO:0007669"/>
    <property type="project" value="TreeGrafter"/>
</dbReference>